<dbReference type="EMBL" id="LVKK01000199">
    <property type="protein sequence ID" value="OAG33920.1"/>
    <property type="molecule type" value="Genomic_DNA"/>
</dbReference>
<dbReference type="PANTHER" id="PTHR47260:SF3">
    <property type="entry name" value="THIOESTERASE FAMILY PROTEIN (AFU_ORTHOLOGUE AFUA_7G03960)"/>
    <property type="match status" value="1"/>
</dbReference>
<dbReference type="RefSeq" id="XP_022505872.1">
    <property type="nucleotide sequence ID" value="XM_022661809.1"/>
</dbReference>
<protein>
    <recommendedName>
        <fullName evidence="1">Thioesterase domain-containing protein</fullName>
    </recommendedName>
</protein>
<organism evidence="2 3">
    <name type="scientific">Fonsecaea monophora</name>
    <dbReference type="NCBI Taxonomy" id="254056"/>
    <lineage>
        <taxon>Eukaryota</taxon>
        <taxon>Fungi</taxon>
        <taxon>Dikarya</taxon>
        <taxon>Ascomycota</taxon>
        <taxon>Pezizomycotina</taxon>
        <taxon>Eurotiomycetes</taxon>
        <taxon>Chaetothyriomycetidae</taxon>
        <taxon>Chaetothyriales</taxon>
        <taxon>Herpotrichiellaceae</taxon>
        <taxon>Fonsecaea</taxon>
    </lineage>
</organism>
<evidence type="ECO:0000259" key="1">
    <source>
        <dbReference type="Pfam" id="PF03061"/>
    </source>
</evidence>
<dbReference type="Pfam" id="PF03061">
    <property type="entry name" value="4HBT"/>
    <property type="match status" value="1"/>
</dbReference>
<reference evidence="2 3" key="1">
    <citation type="submission" date="2016-03" db="EMBL/GenBank/DDBJ databases">
        <title>Draft genome sequence of the Fonsecaea monophora CBS 269.37.</title>
        <authorList>
            <person name="Bombassaro A."/>
            <person name="Vinicius W.A."/>
            <person name="De Hoog S."/>
            <person name="Sun J."/>
            <person name="Souza E.M."/>
            <person name="Raittz R.T."/>
            <person name="Costa F."/>
            <person name="Leao A.C."/>
            <person name="Tadra-Sfeir M.Z."/>
            <person name="Baura V."/>
            <person name="Balsanelli E."/>
            <person name="Pedrosa F.O."/>
            <person name="Moreno L.F."/>
            <person name="Steffens M.B."/>
            <person name="Xi L."/>
            <person name="Bocca A.L."/>
            <person name="Felipe M.S."/>
            <person name="Teixeira M."/>
            <person name="Telles Filho F.Q."/>
            <person name="Azevedo C.M."/>
            <person name="Gomes R."/>
            <person name="Vicente V.A."/>
        </authorList>
    </citation>
    <scope>NUCLEOTIDE SEQUENCE [LARGE SCALE GENOMIC DNA]</scope>
    <source>
        <strain evidence="2 3">CBS 269.37</strain>
    </source>
</reference>
<name>A0A177ERL2_9EURO</name>
<sequence>MTTDLAFNHFLSIPWCRVHLSDKAFQPLHQERSARPDNAHTLFGETWHTDNTIPYMLMLYRPPCEEKGQTGEMRGFFTVGTGLNQHPNIFHGGATATILDSAVGALVRTELPNTIPSYTVVLNVTYKKALRPPMTIMTRSWVTKVEGRKTWAHAQVEGGTGEIYATAEVMMVSAKAKL</sequence>
<feature type="domain" description="Thioesterase" evidence="1">
    <location>
        <begin position="89"/>
        <end position="153"/>
    </location>
</feature>
<dbReference type="InterPro" id="IPR006683">
    <property type="entry name" value="Thioestr_dom"/>
</dbReference>
<proteinExistence type="predicted"/>
<dbReference type="OrthoDB" id="506431at2759"/>
<evidence type="ECO:0000313" key="3">
    <source>
        <dbReference type="Proteomes" id="UP000077002"/>
    </source>
</evidence>
<dbReference type="Proteomes" id="UP000077002">
    <property type="component" value="Unassembled WGS sequence"/>
</dbReference>
<comment type="caution">
    <text evidence="2">The sequence shown here is derived from an EMBL/GenBank/DDBJ whole genome shotgun (WGS) entry which is preliminary data.</text>
</comment>
<dbReference type="InterPro" id="IPR052061">
    <property type="entry name" value="PTE-AB_protein"/>
</dbReference>
<evidence type="ECO:0000313" key="2">
    <source>
        <dbReference type="EMBL" id="OAG33920.1"/>
    </source>
</evidence>
<dbReference type="GeneID" id="34607014"/>
<accession>A0A177ERL2</accession>
<dbReference type="SUPFAM" id="SSF54637">
    <property type="entry name" value="Thioesterase/thiol ester dehydrase-isomerase"/>
    <property type="match status" value="1"/>
</dbReference>
<keyword evidence="3" id="KW-1185">Reference proteome</keyword>
<dbReference type="PANTHER" id="PTHR47260">
    <property type="entry name" value="UPF0644 PROTEIN PB2B4.06"/>
    <property type="match status" value="1"/>
</dbReference>
<dbReference type="InterPro" id="IPR029069">
    <property type="entry name" value="HotDog_dom_sf"/>
</dbReference>
<dbReference type="Gene3D" id="3.10.129.10">
    <property type="entry name" value="Hotdog Thioesterase"/>
    <property type="match status" value="1"/>
</dbReference>
<dbReference type="AlphaFoldDB" id="A0A177ERL2"/>
<dbReference type="CDD" id="cd03443">
    <property type="entry name" value="PaaI_thioesterase"/>
    <property type="match status" value="1"/>
</dbReference>
<gene>
    <name evidence="2" type="ORF">AYO21_11937</name>
</gene>